<keyword evidence="5" id="KW-1185">Reference proteome</keyword>
<evidence type="ECO:0000256" key="1">
    <source>
        <dbReference type="PROSITE-ProRule" id="PRU00047"/>
    </source>
</evidence>
<dbReference type="PROSITE" id="PS50158">
    <property type="entry name" value="ZF_CCHC"/>
    <property type="match status" value="1"/>
</dbReference>
<feature type="compositionally biased region" description="Polar residues" evidence="2">
    <location>
        <begin position="32"/>
        <end position="59"/>
    </location>
</feature>
<accession>A0ABU6XST1</accession>
<name>A0ABU6XST1_9FABA</name>
<gene>
    <name evidence="4" type="ORF">PIB30_087413</name>
</gene>
<dbReference type="InterPro" id="IPR036875">
    <property type="entry name" value="Znf_CCHC_sf"/>
</dbReference>
<evidence type="ECO:0000313" key="5">
    <source>
        <dbReference type="Proteomes" id="UP001341840"/>
    </source>
</evidence>
<feature type="region of interest" description="Disordered" evidence="2">
    <location>
        <begin position="1"/>
        <end position="59"/>
    </location>
</feature>
<proteinExistence type="predicted"/>
<keyword evidence="1" id="KW-0863">Zinc-finger</keyword>
<dbReference type="Proteomes" id="UP001341840">
    <property type="component" value="Unassembled WGS sequence"/>
</dbReference>
<dbReference type="EMBL" id="JASCZI010212987">
    <property type="protein sequence ID" value="MED6200664.1"/>
    <property type="molecule type" value="Genomic_DNA"/>
</dbReference>
<feature type="compositionally biased region" description="Basic residues" evidence="2">
    <location>
        <begin position="1"/>
        <end position="12"/>
    </location>
</feature>
<evidence type="ECO:0000259" key="3">
    <source>
        <dbReference type="PROSITE" id="PS50158"/>
    </source>
</evidence>
<evidence type="ECO:0000256" key="2">
    <source>
        <dbReference type="SAM" id="MobiDB-lite"/>
    </source>
</evidence>
<sequence>MEKGSLRSKKERIRSILSEPLRLGMAKHSEAESSGVQSHTQALSQASLQSPTPRRGQQSLGVGITDLADLDFDSKSNWSQMLSMWLSSTEVKECLSASACGLNVERWTKNAKSDFVRSGIDDPNDTQKSIKFRLGVLNAEFCRMMDIACKNSGLFADAMNDVASTISKLQLHGEDDFKKNLDEDFIDEPLVVKSKGAPKRNTKFKQRRRCSNCGVIGHYNRSCPNYDGVNRGDSLAADGKAKSSHPSSATFMRRKRKVSYLEYEDSDELWDKEVDTKGGRKKR</sequence>
<dbReference type="SUPFAM" id="SSF57756">
    <property type="entry name" value="Retrovirus zinc finger-like domains"/>
    <property type="match status" value="1"/>
</dbReference>
<keyword evidence="1" id="KW-0862">Zinc</keyword>
<organism evidence="4 5">
    <name type="scientific">Stylosanthes scabra</name>
    <dbReference type="NCBI Taxonomy" id="79078"/>
    <lineage>
        <taxon>Eukaryota</taxon>
        <taxon>Viridiplantae</taxon>
        <taxon>Streptophyta</taxon>
        <taxon>Embryophyta</taxon>
        <taxon>Tracheophyta</taxon>
        <taxon>Spermatophyta</taxon>
        <taxon>Magnoliopsida</taxon>
        <taxon>eudicotyledons</taxon>
        <taxon>Gunneridae</taxon>
        <taxon>Pentapetalae</taxon>
        <taxon>rosids</taxon>
        <taxon>fabids</taxon>
        <taxon>Fabales</taxon>
        <taxon>Fabaceae</taxon>
        <taxon>Papilionoideae</taxon>
        <taxon>50 kb inversion clade</taxon>
        <taxon>dalbergioids sensu lato</taxon>
        <taxon>Dalbergieae</taxon>
        <taxon>Pterocarpus clade</taxon>
        <taxon>Stylosanthes</taxon>
    </lineage>
</organism>
<protein>
    <recommendedName>
        <fullName evidence="3">CCHC-type domain-containing protein</fullName>
    </recommendedName>
</protein>
<dbReference type="Pfam" id="PF15288">
    <property type="entry name" value="zf-CCHC_6"/>
    <property type="match status" value="1"/>
</dbReference>
<evidence type="ECO:0000313" key="4">
    <source>
        <dbReference type="EMBL" id="MED6200664.1"/>
    </source>
</evidence>
<keyword evidence="1" id="KW-0479">Metal-binding</keyword>
<dbReference type="InterPro" id="IPR041670">
    <property type="entry name" value="Znf-CCHC_6"/>
</dbReference>
<reference evidence="4 5" key="1">
    <citation type="journal article" date="2023" name="Plants (Basel)">
        <title>Bridging the Gap: Combining Genomics and Transcriptomics Approaches to Understand Stylosanthes scabra, an Orphan Legume from the Brazilian Caatinga.</title>
        <authorList>
            <person name="Ferreira-Neto J.R.C."/>
            <person name="da Silva M.D."/>
            <person name="Binneck E."/>
            <person name="de Melo N.F."/>
            <person name="da Silva R.H."/>
            <person name="de Melo A.L.T.M."/>
            <person name="Pandolfi V."/>
            <person name="Bustamante F.O."/>
            <person name="Brasileiro-Vidal A.C."/>
            <person name="Benko-Iseppon A.M."/>
        </authorList>
    </citation>
    <scope>NUCLEOTIDE SEQUENCE [LARGE SCALE GENOMIC DNA]</scope>
    <source>
        <tissue evidence="4">Leaves</tissue>
    </source>
</reference>
<feature type="domain" description="CCHC-type" evidence="3">
    <location>
        <begin position="208"/>
        <end position="225"/>
    </location>
</feature>
<comment type="caution">
    <text evidence="4">The sequence shown here is derived from an EMBL/GenBank/DDBJ whole genome shotgun (WGS) entry which is preliminary data.</text>
</comment>
<dbReference type="InterPro" id="IPR001878">
    <property type="entry name" value="Znf_CCHC"/>
</dbReference>